<accession>A0A1J5PKR9</accession>
<feature type="region of interest" description="Disordered" evidence="1">
    <location>
        <begin position="71"/>
        <end position="90"/>
    </location>
</feature>
<proteinExistence type="predicted"/>
<reference evidence="2" key="1">
    <citation type="submission" date="2016-10" db="EMBL/GenBank/DDBJ databases">
        <title>Sequence of Gallionella enrichment culture.</title>
        <authorList>
            <person name="Poehlein A."/>
            <person name="Muehling M."/>
            <person name="Daniel R."/>
        </authorList>
    </citation>
    <scope>NUCLEOTIDE SEQUENCE</scope>
</reference>
<comment type="caution">
    <text evidence="2">The sequence shown here is derived from an EMBL/GenBank/DDBJ whole genome shotgun (WGS) entry which is preliminary data.</text>
</comment>
<evidence type="ECO:0000313" key="2">
    <source>
        <dbReference type="EMBL" id="OIQ68391.1"/>
    </source>
</evidence>
<evidence type="ECO:0000256" key="1">
    <source>
        <dbReference type="SAM" id="MobiDB-lite"/>
    </source>
</evidence>
<name>A0A1J5PKR9_9ZZZZ</name>
<protein>
    <submittedName>
        <fullName evidence="2">Uncharacterized protein</fullName>
    </submittedName>
</protein>
<dbReference type="AlphaFoldDB" id="A0A1J5PKR9"/>
<organism evidence="2">
    <name type="scientific">mine drainage metagenome</name>
    <dbReference type="NCBI Taxonomy" id="410659"/>
    <lineage>
        <taxon>unclassified sequences</taxon>
        <taxon>metagenomes</taxon>
        <taxon>ecological metagenomes</taxon>
    </lineage>
</organism>
<sequence>MGQGAEIEPGSADHHRRTLNVRQPRRRHPLPMSDRPALGRVRLADQVMADPGAPAGAGRGAQDRDVAIELQGVGADDLGPRRLGKTERQG</sequence>
<feature type="compositionally biased region" description="Basic residues" evidence="1">
    <location>
        <begin position="14"/>
        <end position="29"/>
    </location>
</feature>
<gene>
    <name evidence="2" type="ORF">GALL_500170</name>
</gene>
<feature type="region of interest" description="Disordered" evidence="1">
    <location>
        <begin position="1"/>
        <end position="36"/>
    </location>
</feature>
<dbReference type="EMBL" id="MLJW01005337">
    <property type="protein sequence ID" value="OIQ68391.1"/>
    <property type="molecule type" value="Genomic_DNA"/>
</dbReference>
<feature type="compositionally biased region" description="Basic and acidic residues" evidence="1">
    <location>
        <begin position="78"/>
        <end position="90"/>
    </location>
</feature>